<dbReference type="Gene3D" id="1.10.10.10">
    <property type="entry name" value="Winged helix-like DNA-binding domain superfamily/Winged helix DNA-binding domain"/>
    <property type="match status" value="1"/>
</dbReference>
<feature type="domain" description="HTH arsR-type" evidence="1">
    <location>
        <begin position="1"/>
        <end position="96"/>
    </location>
</feature>
<name>A0A0S3EZB0_9SPHN</name>
<dbReference type="Pfam" id="PF12840">
    <property type="entry name" value="HTH_20"/>
    <property type="match status" value="1"/>
</dbReference>
<accession>A0A0S3EZB0</accession>
<dbReference type="InterPro" id="IPR036388">
    <property type="entry name" value="WH-like_DNA-bd_sf"/>
</dbReference>
<proteinExistence type="predicted"/>
<dbReference type="InterPro" id="IPR001845">
    <property type="entry name" value="HTH_ArsR_DNA-bd_dom"/>
</dbReference>
<sequence length="110" mass="12243">MSLAEHPDPARLFAALGDQTRLGLVAQLADGHKRSIAQMGEDLPISRQAVAKHLNVLREAGLVQRTRSGREVHFALRREAIEGARLWLDKVGAQWDSTLSRFKSFVEDSL</sequence>
<dbReference type="EMBL" id="CP013264">
    <property type="protein sequence ID" value="ALR20732.1"/>
    <property type="molecule type" value="Genomic_DNA"/>
</dbReference>
<protein>
    <submittedName>
        <fullName evidence="2">ArsR family transcriptional regulator</fullName>
    </submittedName>
</protein>
<dbReference type="AlphaFoldDB" id="A0A0S3EZB0"/>
<dbReference type="GO" id="GO:0003700">
    <property type="term" value="F:DNA-binding transcription factor activity"/>
    <property type="evidence" value="ECO:0007669"/>
    <property type="project" value="InterPro"/>
</dbReference>
<dbReference type="InterPro" id="IPR036390">
    <property type="entry name" value="WH_DNA-bd_sf"/>
</dbReference>
<dbReference type="KEGG" id="sbd:ATN00_10920"/>
<dbReference type="OrthoDB" id="7391478at2"/>
<dbReference type="PRINTS" id="PR00778">
    <property type="entry name" value="HTHARSR"/>
</dbReference>
<reference evidence="2 3" key="1">
    <citation type="submission" date="2015-11" db="EMBL/GenBank/DDBJ databases">
        <title>A Two-component Flavoprotein Monooxygenase System MeaXY Responsible for para-Hydroxylation of 2-Methyl-6-ethylaniline and 2,6-Diethylaniline in Sphingobium baderi DE-13.</title>
        <authorList>
            <person name="Cheng M."/>
            <person name="Meng Q."/>
            <person name="Yang Y."/>
            <person name="Chu C."/>
            <person name="Yan X."/>
            <person name="He J."/>
            <person name="Li S."/>
        </authorList>
    </citation>
    <scope>NUCLEOTIDE SEQUENCE [LARGE SCALE GENOMIC DNA]</scope>
    <source>
        <strain evidence="2 3">DE-13</strain>
    </source>
</reference>
<organism evidence="2 3">
    <name type="scientific">Sphingobium baderi</name>
    <dbReference type="NCBI Taxonomy" id="1332080"/>
    <lineage>
        <taxon>Bacteria</taxon>
        <taxon>Pseudomonadati</taxon>
        <taxon>Pseudomonadota</taxon>
        <taxon>Alphaproteobacteria</taxon>
        <taxon>Sphingomonadales</taxon>
        <taxon>Sphingomonadaceae</taxon>
        <taxon>Sphingobium</taxon>
    </lineage>
</organism>
<dbReference type="RefSeq" id="WP_062064626.1">
    <property type="nucleotide sequence ID" value="NZ_CP013264.1"/>
</dbReference>
<gene>
    <name evidence="2" type="ORF">ATN00_10920</name>
</gene>
<dbReference type="PANTHER" id="PTHR38600:SF2">
    <property type="entry name" value="SLL0088 PROTEIN"/>
    <property type="match status" value="1"/>
</dbReference>
<dbReference type="CDD" id="cd00090">
    <property type="entry name" value="HTH_ARSR"/>
    <property type="match status" value="1"/>
</dbReference>
<dbReference type="STRING" id="1332080.ATN00_10920"/>
<dbReference type="SMART" id="SM00418">
    <property type="entry name" value="HTH_ARSR"/>
    <property type="match status" value="1"/>
</dbReference>
<dbReference type="SUPFAM" id="SSF46785">
    <property type="entry name" value="Winged helix' DNA-binding domain"/>
    <property type="match status" value="1"/>
</dbReference>
<dbReference type="PANTHER" id="PTHR38600">
    <property type="entry name" value="TRANSCRIPTIONAL REGULATORY PROTEIN"/>
    <property type="match status" value="1"/>
</dbReference>
<dbReference type="NCBIfam" id="NF033788">
    <property type="entry name" value="HTH_metalloreg"/>
    <property type="match status" value="1"/>
</dbReference>
<dbReference type="PROSITE" id="PS50987">
    <property type="entry name" value="HTH_ARSR_2"/>
    <property type="match status" value="1"/>
</dbReference>
<keyword evidence="3" id="KW-1185">Reference proteome</keyword>
<dbReference type="Proteomes" id="UP000056968">
    <property type="component" value="Chromosome"/>
</dbReference>
<dbReference type="InterPro" id="IPR011991">
    <property type="entry name" value="ArsR-like_HTH"/>
</dbReference>
<evidence type="ECO:0000313" key="2">
    <source>
        <dbReference type="EMBL" id="ALR20732.1"/>
    </source>
</evidence>
<evidence type="ECO:0000259" key="1">
    <source>
        <dbReference type="PROSITE" id="PS50987"/>
    </source>
</evidence>
<evidence type="ECO:0000313" key="3">
    <source>
        <dbReference type="Proteomes" id="UP000056968"/>
    </source>
</evidence>